<evidence type="ECO:0000313" key="2">
    <source>
        <dbReference type="Proteomes" id="UP000324222"/>
    </source>
</evidence>
<dbReference type="AlphaFoldDB" id="A0A5B7D4L1"/>
<comment type="caution">
    <text evidence="1">The sequence shown here is derived from an EMBL/GenBank/DDBJ whole genome shotgun (WGS) entry which is preliminary data.</text>
</comment>
<dbReference type="Proteomes" id="UP000324222">
    <property type="component" value="Unassembled WGS sequence"/>
</dbReference>
<dbReference type="EMBL" id="VSRR010000495">
    <property type="protein sequence ID" value="MPC16305.1"/>
    <property type="molecule type" value="Genomic_DNA"/>
</dbReference>
<name>A0A5B7D4L1_PORTR</name>
<organism evidence="1 2">
    <name type="scientific">Portunus trituberculatus</name>
    <name type="common">Swimming crab</name>
    <name type="synonym">Neptunus trituberculatus</name>
    <dbReference type="NCBI Taxonomy" id="210409"/>
    <lineage>
        <taxon>Eukaryota</taxon>
        <taxon>Metazoa</taxon>
        <taxon>Ecdysozoa</taxon>
        <taxon>Arthropoda</taxon>
        <taxon>Crustacea</taxon>
        <taxon>Multicrustacea</taxon>
        <taxon>Malacostraca</taxon>
        <taxon>Eumalacostraca</taxon>
        <taxon>Eucarida</taxon>
        <taxon>Decapoda</taxon>
        <taxon>Pleocyemata</taxon>
        <taxon>Brachyura</taxon>
        <taxon>Eubrachyura</taxon>
        <taxon>Portunoidea</taxon>
        <taxon>Portunidae</taxon>
        <taxon>Portuninae</taxon>
        <taxon>Portunus</taxon>
    </lineage>
</organism>
<evidence type="ECO:0000313" key="1">
    <source>
        <dbReference type="EMBL" id="MPC16305.1"/>
    </source>
</evidence>
<proteinExistence type="predicted"/>
<accession>A0A5B7D4L1</accession>
<reference evidence="1 2" key="1">
    <citation type="submission" date="2019-05" db="EMBL/GenBank/DDBJ databases">
        <title>Another draft genome of Portunus trituberculatus and its Hox gene families provides insights of decapod evolution.</title>
        <authorList>
            <person name="Jeong J.-H."/>
            <person name="Song I."/>
            <person name="Kim S."/>
            <person name="Choi T."/>
            <person name="Kim D."/>
            <person name="Ryu S."/>
            <person name="Kim W."/>
        </authorList>
    </citation>
    <scope>NUCLEOTIDE SEQUENCE [LARGE SCALE GENOMIC DNA]</scope>
    <source>
        <tissue evidence="1">Muscle</tissue>
    </source>
</reference>
<sequence>MRDWSPQGTFTLSITGHLPMPGAGGQHWVCPPRYRTLDKCPAVSERSGARGRPEPSLANIT</sequence>
<keyword evidence="2" id="KW-1185">Reference proteome</keyword>
<gene>
    <name evidence="1" type="ORF">E2C01_009126</name>
</gene>
<protein>
    <submittedName>
        <fullName evidence="1">Uncharacterized protein</fullName>
    </submittedName>
</protein>